<gene>
    <name evidence="5" type="ORF">DB30_07297</name>
</gene>
<evidence type="ECO:0000256" key="1">
    <source>
        <dbReference type="PROSITE-ProRule" id="PRU00339"/>
    </source>
</evidence>
<protein>
    <submittedName>
        <fullName evidence="5">Uncharacterized protein</fullName>
    </submittedName>
</protein>
<accession>A0A0C2CWN2</accession>
<proteinExistence type="predicted"/>
<name>A0A0C2CWN2_9BACT</name>
<dbReference type="AlphaFoldDB" id="A0A0C2CWN2"/>
<comment type="caution">
    <text evidence="5">The sequence shown here is derived from an EMBL/GenBank/DDBJ whole genome shotgun (WGS) entry which is preliminary data.</text>
</comment>
<dbReference type="RefSeq" id="WP_052554419.1">
    <property type="nucleotide sequence ID" value="NZ_JMCC02000081.1"/>
</dbReference>
<dbReference type="PROSITE" id="PS50005">
    <property type="entry name" value="TPR"/>
    <property type="match status" value="1"/>
</dbReference>
<evidence type="ECO:0000313" key="6">
    <source>
        <dbReference type="Proteomes" id="UP000031599"/>
    </source>
</evidence>
<sequence length="329" mass="35025">MRRSYASTAISLTAVLILGPLQLGATPAFAQAPTAADDSQLAEAKALNKEAEIKFQTAEYEEALALWKQAFAILPDGVDTRTIRNGLVYNIASAHIRAYDVSRNQMHLRKAKILLQNYRDEHVQLYGDDPAALEERASTDERLAEVEQKLAESEAKGETAVPLDDPSPEPVVDPATQPQPQPQSVPPPKPLTPQMIWEEEVKADPVLGPKWAKGRSQVVGGIVLTSIGSLFLIGTVAMIGLGANLRATSETTCDPVFDTCTTLDGTGAFVTGGVLGVIGLSLAAPGAALIAVGAKRRGEVKKAKPRPVSLVPYLNPKHGSGGMTFTLQF</sequence>
<feature type="signal peptide" evidence="4">
    <location>
        <begin position="1"/>
        <end position="30"/>
    </location>
</feature>
<keyword evidence="3" id="KW-0812">Transmembrane</keyword>
<dbReference type="EMBL" id="JMCC02000081">
    <property type="protein sequence ID" value="KIG14030.1"/>
    <property type="molecule type" value="Genomic_DNA"/>
</dbReference>
<feature type="compositionally biased region" description="Pro residues" evidence="2">
    <location>
        <begin position="177"/>
        <end position="191"/>
    </location>
</feature>
<evidence type="ECO:0000256" key="2">
    <source>
        <dbReference type="SAM" id="MobiDB-lite"/>
    </source>
</evidence>
<feature type="chain" id="PRO_5002146961" evidence="4">
    <location>
        <begin position="31"/>
        <end position="329"/>
    </location>
</feature>
<evidence type="ECO:0000256" key="4">
    <source>
        <dbReference type="SAM" id="SignalP"/>
    </source>
</evidence>
<keyword evidence="3" id="KW-0472">Membrane</keyword>
<evidence type="ECO:0000256" key="3">
    <source>
        <dbReference type="SAM" id="Phobius"/>
    </source>
</evidence>
<keyword evidence="3" id="KW-1133">Transmembrane helix</keyword>
<reference evidence="5 6" key="1">
    <citation type="submission" date="2014-12" db="EMBL/GenBank/DDBJ databases">
        <title>Genome assembly of Enhygromyxa salina DSM 15201.</title>
        <authorList>
            <person name="Sharma G."/>
            <person name="Subramanian S."/>
        </authorList>
    </citation>
    <scope>NUCLEOTIDE SEQUENCE [LARGE SCALE GENOMIC DNA]</scope>
    <source>
        <strain evidence="5 6">DSM 15201</strain>
    </source>
</reference>
<keyword evidence="4" id="KW-0732">Signal</keyword>
<feature type="transmembrane region" description="Helical" evidence="3">
    <location>
        <begin position="269"/>
        <end position="294"/>
    </location>
</feature>
<dbReference type="SUPFAM" id="SSF48452">
    <property type="entry name" value="TPR-like"/>
    <property type="match status" value="1"/>
</dbReference>
<dbReference type="Proteomes" id="UP000031599">
    <property type="component" value="Unassembled WGS sequence"/>
</dbReference>
<feature type="repeat" description="TPR" evidence="1">
    <location>
        <begin position="44"/>
        <end position="77"/>
    </location>
</feature>
<feature type="region of interest" description="Disordered" evidence="2">
    <location>
        <begin position="150"/>
        <end position="192"/>
    </location>
</feature>
<organism evidence="5 6">
    <name type="scientific">Enhygromyxa salina</name>
    <dbReference type="NCBI Taxonomy" id="215803"/>
    <lineage>
        <taxon>Bacteria</taxon>
        <taxon>Pseudomonadati</taxon>
        <taxon>Myxococcota</taxon>
        <taxon>Polyangia</taxon>
        <taxon>Nannocystales</taxon>
        <taxon>Nannocystaceae</taxon>
        <taxon>Enhygromyxa</taxon>
    </lineage>
</organism>
<dbReference type="InterPro" id="IPR011990">
    <property type="entry name" value="TPR-like_helical_dom_sf"/>
</dbReference>
<keyword evidence="1" id="KW-0802">TPR repeat</keyword>
<dbReference type="InterPro" id="IPR019734">
    <property type="entry name" value="TPR_rpt"/>
</dbReference>
<evidence type="ECO:0000313" key="5">
    <source>
        <dbReference type="EMBL" id="KIG14030.1"/>
    </source>
</evidence>